<dbReference type="InterPro" id="IPR051449">
    <property type="entry name" value="ABC-2_transporter_component"/>
</dbReference>
<sequence>MRDIFWIIRERLVLWKNRPLQILFLIGIPFLSVVLYLFAYGDQETNLLTIGVVDQDRSSYSELLIESLEKRVSVQEIGSAEEIDQVLSRQNAVAVITIPKGYQENVSENTKLSLRTFQKGELLENIDRLTQRALAEVSSIHLLAEAGEEDESLERLKESTEIEINQVDQSTMTERMSVQIVGFLLMMLLFQAGNFGTTTIQQERRNKIYTRLMTTSVAKSTYFIGTTIFATFAMLIQVMLAVVVMIVLFNIDPGLSAVDLIVLLSLFSLLAVSWSIAIGVLAPSTTVAAALQSILITVTSLLSGALIPHEVMPELMQKVSMVTPQYWILTIIKNFQSGQTWGSNYSEVIILVIYTLFFLSLAVYGYTRRTRQEVYS</sequence>
<evidence type="ECO:0000256" key="1">
    <source>
        <dbReference type="ARBA" id="ARBA00004651"/>
    </source>
</evidence>
<dbReference type="PANTHER" id="PTHR30294:SF45">
    <property type="entry name" value="LINEARMYCIN RESISTANCE PERMEASE PROTEIN LNRN"/>
    <property type="match status" value="1"/>
</dbReference>
<proteinExistence type="inferred from homology"/>
<keyword evidence="5 8" id="KW-0812">Transmembrane</keyword>
<feature type="transmembrane region" description="Helical" evidence="8">
    <location>
        <begin position="348"/>
        <end position="367"/>
    </location>
</feature>
<evidence type="ECO:0000256" key="5">
    <source>
        <dbReference type="ARBA" id="ARBA00022692"/>
    </source>
</evidence>
<dbReference type="Proteomes" id="UP000195024">
    <property type="component" value="Unassembled WGS sequence"/>
</dbReference>
<feature type="transmembrane region" description="Helical" evidence="8">
    <location>
        <begin position="260"/>
        <end position="282"/>
    </location>
</feature>
<name>A0A1I4N394_ENTMU</name>
<evidence type="ECO:0000259" key="9">
    <source>
        <dbReference type="PROSITE" id="PS51012"/>
    </source>
</evidence>
<comment type="caution">
    <text evidence="10">The sequence shown here is derived from an EMBL/GenBank/DDBJ whole genome shotgun (WGS) entry which is preliminary data.</text>
</comment>
<dbReference type="GO" id="GO:0005886">
    <property type="term" value="C:plasma membrane"/>
    <property type="evidence" value="ECO:0007669"/>
    <property type="project" value="UniProtKB-SubCell"/>
</dbReference>
<comment type="similarity">
    <text evidence="2">Belongs to the ABC-2 integral membrane protein family.</text>
</comment>
<feature type="transmembrane region" description="Helical" evidence="8">
    <location>
        <begin position="289"/>
        <end position="307"/>
    </location>
</feature>
<evidence type="ECO:0000256" key="8">
    <source>
        <dbReference type="SAM" id="Phobius"/>
    </source>
</evidence>
<keyword evidence="3" id="KW-0813">Transport</keyword>
<evidence type="ECO:0000256" key="4">
    <source>
        <dbReference type="ARBA" id="ARBA00022475"/>
    </source>
</evidence>
<gene>
    <name evidence="10" type="ORF">A5802_001799</name>
</gene>
<evidence type="ECO:0000256" key="3">
    <source>
        <dbReference type="ARBA" id="ARBA00022448"/>
    </source>
</evidence>
<evidence type="ECO:0000256" key="7">
    <source>
        <dbReference type="ARBA" id="ARBA00023136"/>
    </source>
</evidence>
<organism evidence="10 11">
    <name type="scientific">Enterococcus mundtii</name>
    <dbReference type="NCBI Taxonomy" id="53346"/>
    <lineage>
        <taxon>Bacteria</taxon>
        <taxon>Bacillati</taxon>
        <taxon>Bacillota</taxon>
        <taxon>Bacilli</taxon>
        <taxon>Lactobacillales</taxon>
        <taxon>Enterococcaceae</taxon>
        <taxon>Enterococcus</taxon>
    </lineage>
</organism>
<dbReference type="GO" id="GO:0140359">
    <property type="term" value="F:ABC-type transporter activity"/>
    <property type="evidence" value="ECO:0007669"/>
    <property type="project" value="InterPro"/>
</dbReference>
<feature type="transmembrane region" description="Helical" evidence="8">
    <location>
        <begin position="20"/>
        <end position="39"/>
    </location>
</feature>
<dbReference type="Gene3D" id="3.40.1710.10">
    <property type="entry name" value="abc type-2 transporter like domain"/>
    <property type="match status" value="1"/>
</dbReference>
<dbReference type="EMBL" id="NGMS01000001">
    <property type="protein sequence ID" value="OTP28060.1"/>
    <property type="molecule type" value="Genomic_DNA"/>
</dbReference>
<reference evidence="10 11" key="1">
    <citation type="submission" date="2017-05" db="EMBL/GenBank/DDBJ databases">
        <title>The Genome Sequence of Enterococcus mundtii 6B1_DIV0119.</title>
        <authorList>
            <consortium name="The Broad Institute Genomics Platform"/>
            <consortium name="The Broad Institute Genomic Center for Infectious Diseases"/>
            <person name="Earl A."/>
            <person name="Manson A."/>
            <person name="Schwartman J."/>
            <person name="Gilmore M."/>
            <person name="Abouelleil A."/>
            <person name="Cao P."/>
            <person name="Chapman S."/>
            <person name="Cusick C."/>
            <person name="Shea T."/>
            <person name="Young S."/>
            <person name="Neafsey D."/>
            <person name="Nusbaum C."/>
            <person name="Birren B."/>
        </authorList>
    </citation>
    <scope>NUCLEOTIDE SEQUENCE [LARGE SCALE GENOMIC DNA]</scope>
    <source>
        <strain evidence="10 11">6B1_DIV0119</strain>
    </source>
</reference>
<dbReference type="PROSITE" id="PS51012">
    <property type="entry name" value="ABC_TM2"/>
    <property type="match status" value="1"/>
</dbReference>
<evidence type="ECO:0000313" key="10">
    <source>
        <dbReference type="EMBL" id="OTP28060.1"/>
    </source>
</evidence>
<accession>A0A1I4N394</accession>
<evidence type="ECO:0000313" key="11">
    <source>
        <dbReference type="Proteomes" id="UP000195024"/>
    </source>
</evidence>
<evidence type="ECO:0000256" key="2">
    <source>
        <dbReference type="ARBA" id="ARBA00007783"/>
    </source>
</evidence>
<dbReference type="Pfam" id="PF12698">
    <property type="entry name" value="ABC2_membrane_3"/>
    <property type="match status" value="1"/>
</dbReference>
<dbReference type="InterPro" id="IPR013525">
    <property type="entry name" value="ABC2_TM"/>
</dbReference>
<feature type="domain" description="ABC transmembrane type-2" evidence="9">
    <location>
        <begin position="140"/>
        <end position="369"/>
    </location>
</feature>
<keyword evidence="7 8" id="KW-0472">Membrane</keyword>
<dbReference type="PANTHER" id="PTHR30294">
    <property type="entry name" value="MEMBRANE COMPONENT OF ABC TRANSPORTER YHHJ-RELATED"/>
    <property type="match status" value="1"/>
</dbReference>
<protein>
    <recommendedName>
        <fullName evidence="9">ABC transmembrane type-2 domain-containing protein</fullName>
    </recommendedName>
</protein>
<dbReference type="InterPro" id="IPR047817">
    <property type="entry name" value="ABC2_TM_bact-type"/>
</dbReference>
<feature type="transmembrane region" description="Helical" evidence="8">
    <location>
        <begin position="221"/>
        <end position="248"/>
    </location>
</feature>
<feature type="transmembrane region" description="Helical" evidence="8">
    <location>
        <begin position="180"/>
        <end position="200"/>
    </location>
</feature>
<keyword evidence="6 8" id="KW-1133">Transmembrane helix</keyword>
<evidence type="ECO:0000256" key="6">
    <source>
        <dbReference type="ARBA" id="ARBA00022989"/>
    </source>
</evidence>
<dbReference type="RefSeq" id="WP_074800249.1">
    <property type="nucleotide sequence ID" value="NZ_CABHEA010000027.1"/>
</dbReference>
<keyword evidence="4" id="KW-1003">Cell membrane</keyword>
<comment type="subcellular location">
    <subcellularLocation>
        <location evidence="1">Cell membrane</location>
        <topology evidence="1">Multi-pass membrane protein</topology>
    </subcellularLocation>
</comment>
<dbReference type="AlphaFoldDB" id="A0A1I4N394"/>